<dbReference type="Proteomes" id="UP000078576">
    <property type="component" value="Unassembled WGS sequence"/>
</dbReference>
<accession>A0A194UWW1</accession>
<feature type="compositionally biased region" description="Polar residues" evidence="2">
    <location>
        <begin position="267"/>
        <end position="284"/>
    </location>
</feature>
<evidence type="ECO:0000313" key="4">
    <source>
        <dbReference type="EMBL" id="KUI56180.1"/>
    </source>
</evidence>
<dbReference type="OrthoDB" id="514070at2759"/>
<proteinExistence type="inferred from homology"/>
<dbReference type="SUPFAM" id="SSF54211">
    <property type="entry name" value="Ribosomal protein S5 domain 2-like"/>
    <property type="match status" value="1"/>
</dbReference>
<dbReference type="GO" id="GO:0006446">
    <property type="term" value="P:regulation of translational initiation"/>
    <property type="evidence" value="ECO:0007669"/>
    <property type="project" value="TreeGrafter"/>
</dbReference>
<dbReference type="Pfam" id="PF01205">
    <property type="entry name" value="Impact_N"/>
    <property type="match status" value="1"/>
</dbReference>
<dbReference type="InterPro" id="IPR036956">
    <property type="entry name" value="Impact_N_sf"/>
</dbReference>
<dbReference type="EMBL" id="KN714686">
    <property type="protein sequence ID" value="KUI56180.1"/>
    <property type="molecule type" value="Genomic_DNA"/>
</dbReference>
<sequence>MHINNAPNDDAAVSKIPIQIQATMATQQDLQELLRLQTARRMPIKDAMAQIKALQAVSLRSIQQIVDAPLDTIDSALKDTKAARSLQNACKAHLKRIQTSPTTSTGKRPAAPAAQEQSKRARYSSNDGFMIGPTEMTPQQLESSLSLPLETDPERIAETAVHTNRAPLVLAFAVELLRYTMPEQPPSSRLSLAQAVVSANSRSKAVSIGLDKGPSADEEGWAEGQPRIKVMGREIAVLKRGGYEWKGEEEERTEEEAKAEDGPGEGSTASTTTLKAEESTQGTTVMPAPSSAWSTSPSVTLKQSTFIARAATITEPSQRPNLTKALFAAHPNLETASHNVWAYRIHAHKSAISHHPREASHDDGETGAGDLLLRVMRETNSVDTLVVMTRWYGGIMLGPDRWRLMRNVVTSALSERLRRTGVEATLGGEAVWGLDLEAMRSNKSKASATVGGMVIHRPEAARSYLLKSFASAPIPEGDANASASSAKKKTVKAQDAEKEENLGLLLGALRLLFDSWADHLAPEELDRRAWSWYSAARPEVEYGPAGWGAKGVLRLKTILDLRRKDG</sequence>
<evidence type="ECO:0000259" key="3">
    <source>
        <dbReference type="Pfam" id="PF01205"/>
    </source>
</evidence>
<name>A0A194UWW1_CYTMA</name>
<dbReference type="PANTHER" id="PTHR16301">
    <property type="entry name" value="IMPACT-RELATED"/>
    <property type="match status" value="1"/>
</dbReference>
<dbReference type="InterPro" id="IPR023582">
    <property type="entry name" value="Impact"/>
</dbReference>
<evidence type="ECO:0000256" key="1">
    <source>
        <dbReference type="ARBA" id="ARBA00007665"/>
    </source>
</evidence>
<protein>
    <submittedName>
        <fullName evidence="4">Protein IMPACT</fullName>
    </submittedName>
</protein>
<evidence type="ECO:0000256" key="2">
    <source>
        <dbReference type="SAM" id="MobiDB-lite"/>
    </source>
</evidence>
<dbReference type="Gene3D" id="3.30.230.30">
    <property type="entry name" value="Impact, N-terminal domain"/>
    <property type="match status" value="1"/>
</dbReference>
<reference evidence="5" key="1">
    <citation type="submission" date="2014-12" db="EMBL/GenBank/DDBJ databases">
        <title>Genome Sequence of Valsa Canker Pathogens Uncovers a Specific Adaption of Colonization on Woody Bark.</title>
        <authorList>
            <person name="Yin Z."/>
            <person name="Liu H."/>
            <person name="Gao X."/>
            <person name="Li Z."/>
            <person name="Song N."/>
            <person name="Ke X."/>
            <person name="Dai Q."/>
            <person name="Wu Y."/>
            <person name="Sun Y."/>
            <person name="Xu J.-R."/>
            <person name="Kang Z.K."/>
            <person name="Wang L."/>
            <person name="Huang L."/>
        </authorList>
    </citation>
    <scope>NUCLEOTIDE SEQUENCE [LARGE SCALE GENOMIC DNA]</scope>
    <source>
        <strain evidence="5">SXYL134</strain>
    </source>
</reference>
<feature type="compositionally biased region" description="Polar residues" evidence="2">
    <location>
        <begin position="97"/>
        <end position="106"/>
    </location>
</feature>
<dbReference type="InterPro" id="IPR001498">
    <property type="entry name" value="Impact_N"/>
</dbReference>
<dbReference type="PANTHER" id="PTHR16301:SF4">
    <property type="entry name" value="IMPACT N-TERMINAL DOMAIN-CONTAINING PROTEIN"/>
    <property type="match status" value="1"/>
</dbReference>
<dbReference type="InterPro" id="IPR020568">
    <property type="entry name" value="Ribosomal_Su5_D2-typ_SF"/>
</dbReference>
<comment type="similarity">
    <text evidence="1">Belongs to the IMPACT family.</text>
</comment>
<evidence type="ECO:0000313" key="5">
    <source>
        <dbReference type="Proteomes" id="UP000078576"/>
    </source>
</evidence>
<dbReference type="GO" id="GO:0005737">
    <property type="term" value="C:cytoplasm"/>
    <property type="evidence" value="ECO:0007669"/>
    <property type="project" value="TreeGrafter"/>
</dbReference>
<feature type="region of interest" description="Disordered" evidence="2">
    <location>
        <begin position="244"/>
        <end position="299"/>
    </location>
</feature>
<dbReference type="GO" id="GO:0140469">
    <property type="term" value="P:GCN2-mediated signaling"/>
    <property type="evidence" value="ECO:0007669"/>
    <property type="project" value="TreeGrafter"/>
</dbReference>
<gene>
    <name evidence="4" type="ORF">VP1G_03510</name>
</gene>
<dbReference type="AlphaFoldDB" id="A0A194UWW1"/>
<organism evidence="4 5">
    <name type="scientific">Cytospora mali</name>
    <name type="common">Apple Valsa canker fungus</name>
    <name type="synonym">Valsa mali</name>
    <dbReference type="NCBI Taxonomy" id="578113"/>
    <lineage>
        <taxon>Eukaryota</taxon>
        <taxon>Fungi</taxon>
        <taxon>Dikarya</taxon>
        <taxon>Ascomycota</taxon>
        <taxon>Pezizomycotina</taxon>
        <taxon>Sordariomycetes</taxon>
        <taxon>Sordariomycetidae</taxon>
        <taxon>Diaporthales</taxon>
        <taxon>Cytosporaceae</taxon>
        <taxon>Cytospora</taxon>
    </lineage>
</organism>
<keyword evidence="5" id="KW-1185">Reference proteome</keyword>
<feature type="compositionally biased region" description="Low complexity" evidence="2">
    <location>
        <begin position="287"/>
        <end position="298"/>
    </location>
</feature>
<feature type="domain" description="Impact N-terminal" evidence="3">
    <location>
        <begin position="302"/>
        <end position="413"/>
    </location>
</feature>
<feature type="region of interest" description="Disordered" evidence="2">
    <location>
        <begin position="93"/>
        <end position="122"/>
    </location>
</feature>
<dbReference type="STRING" id="694573.A0A194UWW1"/>